<proteinExistence type="predicted"/>
<organism evidence="2 3">
    <name type="scientific">Pseudoclavibacter endophyticus</name>
    <dbReference type="NCBI Taxonomy" id="1778590"/>
    <lineage>
        <taxon>Bacteria</taxon>
        <taxon>Bacillati</taxon>
        <taxon>Actinomycetota</taxon>
        <taxon>Actinomycetes</taxon>
        <taxon>Micrococcales</taxon>
        <taxon>Microbacteriaceae</taxon>
        <taxon>Pseudoclavibacter</taxon>
    </lineage>
</organism>
<dbReference type="AlphaFoldDB" id="A0A6H9WST6"/>
<keyword evidence="1" id="KW-1133">Transmembrane helix</keyword>
<name>A0A6H9WST6_9MICO</name>
<evidence type="ECO:0000256" key="1">
    <source>
        <dbReference type="SAM" id="Phobius"/>
    </source>
</evidence>
<gene>
    <name evidence="2" type="ORF">F8O04_03580</name>
</gene>
<keyword evidence="1" id="KW-0472">Membrane</keyword>
<reference evidence="2 3" key="1">
    <citation type="submission" date="2019-09" db="EMBL/GenBank/DDBJ databases">
        <title>Phylogeny of genus Pseudoclavibacter and closely related genus.</title>
        <authorList>
            <person name="Li Y."/>
        </authorList>
    </citation>
    <scope>NUCLEOTIDE SEQUENCE [LARGE SCALE GENOMIC DNA]</scope>
    <source>
        <strain evidence="2 3">EGI 60007</strain>
    </source>
</reference>
<accession>A0A6H9WST6</accession>
<feature type="transmembrane region" description="Helical" evidence="1">
    <location>
        <begin position="47"/>
        <end position="71"/>
    </location>
</feature>
<evidence type="ECO:0000313" key="2">
    <source>
        <dbReference type="EMBL" id="KAB1649360.1"/>
    </source>
</evidence>
<feature type="transmembrane region" description="Helical" evidence="1">
    <location>
        <begin position="12"/>
        <end position="35"/>
    </location>
</feature>
<sequence>MNATKQRTTPWIMLIVIHAIGVAVTAILFTLAAIVEGEGGRAAMEAAAAWAMAGVVLAPLITLVTALWWYWDGGREPLPSREQKPYGDLPVRLSSLQRRAA</sequence>
<keyword evidence="1" id="KW-0812">Transmembrane</keyword>
<evidence type="ECO:0000313" key="3">
    <source>
        <dbReference type="Proteomes" id="UP000431744"/>
    </source>
</evidence>
<keyword evidence="3" id="KW-1185">Reference proteome</keyword>
<protein>
    <submittedName>
        <fullName evidence="2">Uncharacterized protein</fullName>
    </submittedName>
</protein>
<dbReference type="EMBL" id="WBJY01000001">
    <property type="protein sequence ID" value="KAB1649360.1"/>
    <property type="molecule type" value="Genomic_DNA"/>
</dbReference>
<dbReference type="RefSeq" id="WP_188726297.1">
    <property type="nucleotide sequence ID" value="NZ_BMHG01000001.1"/>
</dbReference>
<comment type="caution">
    <text evidence="2">The sequence shown here is derived from an EMBL/GenBank/DDBJ whole genome shotgun (WGS) entry which is preliminary data.</text>
</comment>
<dbReference type="Proteomes" id="UP000431744">
    <property type="component" value="Unassembled WGS sequence"/>
</dbReference>